<evidence type="ECO:0000313" key="1">
    <source>
        <dbReference type="EMBL" id="CAK9136748.1"/>
    </source>
</evidence>
<organism evidence="1 2">
    <name type="scientific">Ilex paraguariensis</name>
    <name type="common">yerba mate</name>
    <dbReference type="NCBI Taxonomy" id="185542"/>
    <lineage>
        <taxon>Eukaryota</taxon>
        <taxon>Viridiplantae</taxon>
        <taxon>Streptophyta</taxon>
        <taxon>Embryophyta</taxon>
        <taxon>Tracheophyta</taxon>
        <taxon>Spermatophyta</taxon>
        <taxon>Magnoliopsida</taxon>
        <taxon>eudicotyledons</taxon>
        <taxon>Gunneridae</taxon>
        <taxon>Pentapetalae</taxon>
        <taxon>asterids</taxon>
        <taxon>campanulids</taxon>
        <taxon>Aquifoliales</taxon>
        <taxon>Aquifoliaceae</taxon>
        <taxon>Ilex</taxon>
    </lineage>
</organism>
<reference evidence="1 2" key="1">
    <citation type="submission" date="2024-02" db="EMBL/GenBank/DDBJ databases">
        <authorList>
            <person name="Vignale AGUSTIN F."/>
            <person name="Sosa J E."/>
            <person name="Modenutti C."/>
        </authorList>
    </citation>
    <scope>NUCLEOTIDE SEQUENCE [LARGE SCALE GENOMIC DNA]</scope>
</reference>
<dbReference type="EMBL" id="CAUOFW020000776">
    <property type="protein sequence ID" value="CAK9136748.1"/>
    <property type="molecule type" value="Genomic_DNA"/>
</dbReference>
<dbReference type="Proteomes" id="UP001642360">
    <property type="component" value="Unassembled WGS sequence"/>
</dbReference>
<comment type="caution">
    <text evidence="1">The sequence shown here is derived from an EMBL/GenBank/DDBJ whole genome shotgun (WGS) entry which is preliminary data.</text>
</comment>
<proteinExistence type="predicted"/>
<dbReference type="AlphaFoldDB" id="A0ABC8QVW0"/>
<evidence type="ECO:0000313" key="2">
    <source>
        <dbReference type="Proteomes" id="UP001642360"/>
    </source>
</evidence>
<name>A0ABC8QVW0_9AQUA</name>
<accession>A0ABC8QVW0</accession>
<gene>
    <name evidence="1" type="ORF">ILEXP_LOCUS3754</name>
</gene>
<keyword evidence="2" id="KW-1185">Reference proteome</keyword>
<protein>
    <submittedName>
        <fullName evidence="1">Uncharacterized protein</fullName>
    </submittedName>
</protein>
<sequence>MIETPSSPEPPDSRGIDRGIASYWPRSLKVLGLLQICVAPEAVATDMFFEGRMEEMVRKVLGMIPGGGWGSRRMWLRWLGSWLVTMVRGLMI</sequence>